<feature type="transmembrane region" description="Helical" evidence="1">
    <location>
        <begin position="6"/>
        <end position="25"/>
    </location>
</feature>
<gene>
    <name evidence="2" type="ORF">B5J99_17160</name>
</gene>
<evidence type="ECO:0000313" key="2">
    <source>
        <dbReference type="EMBL" id="ASR52973.1"/>
    </source>
</evidence>
<feature type="transmembrane region" description="Helical" evidence="1">
    <location>
        <begin position="56"/>
        <end position="74"/>
    </location>
</feature>
<keyword evidence="1" id="KW-0812">Transmembrane</keyword>
<name>A0ABN5B9T5_9SPHN</name>
<dbReference type="RefSeq" id="WP_117353089.1">
    <property type="nucleotide sequence ID" value="NZ_CP020083.1"/>
</dbReference>
<feature type="transmembrane region" description="Helical" evidence="1">
    <location>
        <begin position="80"/>
        <end position="99"/>
    </location>
</feature>
<feature type="transmembrane region" description="Helical" evidence="1">
    <location>
        <begin position="111"/>
        <end position="131"/>
    </location>
</feature>
<dbReference type="Proteomes" id="UP000258016">
    <property type="component" value="Chromosome"/>
</dbReference>
<organism evidence="2 3">
    <name type="scientific">Blastomonas fulva</name>
    <dbReference type="NCBI Taxonomy" id="1550728"/>
    <lineage>
        <taxon>Bacteria</taxon>
        <taxon>Pseudomonadati</taxon>
        <taxon>Pseudomonadota</taxon>
        <taxon>Alphaproteobacteria</taxon>
        <taxon>Sphingomonadales</taxon>
        <taxon>Sphingomonadaceae</taxon>
        <taxon>Blastomonas</taxon>
    </lineage>
</organism>
<sequence length="168" mass="17562">MQAHLGGLALGLALALVGVLTFVTASQERLLQKWMGSTVDHGQFPAARRALRGQGMVLFLSAAATVLVSAGPSIGLAGDAAMALVAALVFIQAFLIWRLYGNRDPFVRQILGETASMAFWVGIAGLFLWAAAERFAGAGRLEALDLVVAGMAVHGATVMGICARRLRG</sequence>
<dbReference type="EMBL" id="CP020083">
    <property type="protein sequence ID" value="ASR52973.1"/>
    <property type="molecule type" value="Genomic_DNA"/>
</dbReference>
<accession>A0ABN5B9T5</accession>
<protein>
    <submittedName>
        <fullName evidence="2">Uncharacterized protein</fullName>
    </submittedName>
</protein>
<proteinExistence type="predicted"/>
<reference evidence="2 3" key="1">
    <citation type="submission" date="2017-03" db="EMBL/GenBank/DDBJ databases">
        <title>Complete genome sequence of Blastomonas fulva degrading microcsystin LR.</title>
        <authorList>
            <person name="Lee H.-g."/>
            <person name="Jin L."/>
            <person name="oh H.-M."/>
        </authorList>
    </citation>
    <scope>NUCLEOTIDE SEQUENCE [LARGE SCALE GENOMIC DNA]</scope>
    <source>
        <strain evidence="2 3">T2</strain>
    </source>
</reference>
<dbReference type="GeneID" id="303487321"/>
<keyword evidence="1" id="KW-0472">Membrane</keyword>
<keyword evidence="1" id="KW-1133">Transmembrane helix</keyword>
<evidence type="ECO:0000313" key="3">
    <source>
        <dbReference type="Proteomes" id="UP000258016"/>
    </source>
</evidence>
<feature type="transmembrane region" description="Helical" evidence="1">
    <location>
        <begin position="143"/>
        <end position="163"/>
    </location>
</feature>
<evidence type="ECO:0000256" key="1">
    <source>
        <dbReference type="SAM" id="Phobius"/>
    </source>
</evidence>
<keyword evidence="3" id="KW-1185">Reference proteome</keyword>